<evidence type="ECO:0000256" key="1">
    <source>
        <dbReference type="PROSITE-ProRule" id="PRU00117"/>
    </source>
</evidence>
<dbReference type="GO" id="GO:0003723">
    <property type="term" value="F:RNA binding"/>
    <property type="evidence" value="ECO:0007669"/>
    <property type="project" value="UniProtKB-UniRule"/>
</dbReference>
<dbReference type="GO" id="GO:0006307">
    <property type="term" value="P:DNA alkylation repair"/>
    <property type="evidence" value="ECO:0007669"/>
    <property type="project" value="InterPro"/>
</dbReference>
<dbReference type="PROSITE" id="PS50084">
    <property type="entry name" value="KH_TYPE_1"/>
    <property type="match status" value="1"/>
</dbReference>
<dbReference type="InterPro" id="IPR004088">
    <property type="entry name" value="KH_dom_type_1"/>
</dbReference>
<dbReference type="InterPro" id="IPR036612">
    <property type="entry name" value="KH_dom_type_1_sf"/>
</dbReference>
<evidence type="ECO:0000313" key="3">
    <source>
        <dbReference type="EMBL" id="KAF7267910.1"/>
    </source>
</evidence>
<dbReference type="EMBL" id="JAACXV010014366">
    <property type="protein sequence ID" value="KAF7267910.1"/>
    <property type="molecule type" value="Genomic_DNA"/>
</dbReference>
<dbReference type="OrthoDB" id="277832at2759"/>
<dbReference type="CDD" id="cd22419">
    <property type="entry name" value="KH-I_ASCC1"/>
    <property type="match status" value="1"/>
</dbReference>
<dbReference type="Gene3D" id="3.90.1140.10">
    <property type="entry name" value="Cyclic phosphodiesterase"/>
    <property type="match status" value="1"/>
</dbReference>
<dbReference type="SUPFAM" id="SSF54791">
    <property type="entry name" value="Eukaryotic type KH-domain (KH-domain type I)"/>
    <property type="match status" value="1"/>
</dbReference>
<dbReference type="GO" id="GO:0005634">
    <property type="term" value="C:nucleus"/>
    <property type="evidence" value="ECO:0007669"/>
    <property type="project" value="TreeGrafter"/>
</dbReference>
<organism evidence="3 4">
    <name type="scientific">Rhynchophorus ferrugineus</name>
    <name type="common">Red palm weevil</name>
    <name type="synonym">Curculio ferrugineus</name>
    <dbReference type="NCBI Taxonomy" id="354439"/>
    <lineage>
        <taxon>Eukaryota</taxon>
        <taxon>Metazoa</taxon>
        <taxon>Ecdysozoa</taxon>
        <taxon>Arthropoda</taxon>
        <taxon>Hexapoda</taxon>
        <taxon>Insecta</taxon>
        <taxon>Pterygota</taxon>
        <taxon>Neoptera</taxon>
        <taxon>Endopterygota</taxon>
        <taxon>Coleoptera</taxon>
        <taxon>Polyphaga</taxon>
        <taxon>Cucujiformia</taxon>
        <taxon>Curculionidae</taxon>
        <taxon>Dryophthorinae</taxon>
        <taxon>Rhynchophorus</taxon>
    </lineage>
</organism>
<gene>
    <name evidence="3" type="ORF">GWI33_018908</name>
</gene>
<dbReference type="AlphaFoldDB" id="A0A834HZ74"/>
<name>A0A834HZ74_RHYFE</name>
<dbReference type="GO" id="GO:0006355">
    <property type="term" value="P:regulation of DNA-templated transcription"/>
    <property type="evidence" value="ECO:0007669"/>
    <property type="project" value="TreeGrafter"/>
</dbReference>
<feature type="domain" description="K Homology" evidence="2">
    <location>
        <begin position="74"/>
        <end position="142"/>
    </location>
</feature>
<dbReference type="InterPro" id="IPR004087">
    <property type="entry name" value="KH_dom"/>
</dbReference>
<dbReference type="Pfam" id="PF00013">
    <property type="entry name" value="KH_1"/>
    <property type="match status" value="1"/>
</dbReference>
<dbReference type="InterPro" id="IPR047538">
    <property type="entry name" value="KH-I_ASCC1"/>
</dbReference>
<protein>
    <recommendedName>
        <fullName evidence="2">K Homology domain-containing protein</fullName>
    </recommendedName>
</protein>
<reference evidence="3" key="1">
    <citation type="submission" date="2020-08" db="EMBL/GenBank/DDBJ databases">
        <title>Genome sequencing and assembly of the red palm weevil Rhynchophorus ferrugineus.</title>
        <authorList>
            <person name="Dias G.B."/>
            <person name="Bergman C.M."/>
            <person name="Manee M."/>
        </authorList>
    </citation>
    <scope>NUCLEOTIDE SEQUENCE</scope>
    <source>
        <strain evidence="3">AA-2017</strain>
        <tissue evidence="3">Whole larva</tissue>
    </source>
</reference>
<dbReference type="SMART" id="SM00322">
    <property type="entry name" value="KH"/>
    <property type="match status" value="1"/>
</dbReference>
<evidence type="ECO:0000313" key="4">
    <source>
        <dbReference type="Proteomes" id="UP000625711"/>
    </source>
</evidence>
<sequence>MSRHFPDFFTTRGPIPVTVKPLKFGNRTYYQTTLALDEESHSTPHLKPYMDNDDEMLDCADMEENYEIVLTKSGKFSTSFHVPSSLLPFIIGAKGSKLKTLQRNTNTTIKIPRMNEKGEVTIIGDTERKVASARTQISLIVTQRKDRLRPTHFISIPLTSDLIKTNLLKFQDEVLKNPPRGVTDKHFQNPVKMHLTVVVLKILDEEELILAKKTLQNCYDEVIANILPKSTKHIVTVKGLEIMNDDPSNVNVLYGKITSENDNLMDQLNKMSDAIVTYFCKAGLAKREYEKVKFHMTVMNSSFLEDRKATFDATDILREYGDYYFGTSELERIDLCIRGTTKTDSGEIKYYDIALNITL</sequence>
<dbReference type="InterPro" id="IPR009210">
    <property type="entry name" value="ASCC1"/>
</dbReference>
<dbReference type="PANTHER" id="PTHR13360">
    <property type="entry name" value="ACTIVATING SIGNAL COINTEGRATOR 1 COMPLEX SUBUNIT 1"/>
    <property type="match status" value="1"/>
</dbReference>
<accession>A0A834HZ74</accession>
<dbReference type="Proteomes" id="UP000625711">
    <property type="component" value="Unassembled WGS sequence"/>
</dbReference>
<comment type="caution">
    <text evidence="3">The sequence shown here is derived from an EMBL/GenBank/DDBJ whole genome shotgun (WGS) entry which is preliminary data.</text>
</comment>
<dbReference type="PANTHER" id="PTHR13360:SF1">
    <property type="entry name" value="ACTIVATING SIGNAL COINTEGRATOR 1 COMPLEX SUBUNIT 1"/>
    <property type="match status" value="1"/>
</dbReference>
<proteinExistence type="predicted"/>
<evidence type="ECO:0000259" key="2">
    <source>
        <dbReference type="SMART" id="SM00322"/>
    </source>
</evidence>
<keyword evidence="1" id="KW-0694">RNA-binding</keyword>
<dbReference type="Gene3D" id="3.30.1370.10">
    <property type="entry name" value="K Homology domain, type 1"/>
    <property type="match status" value="1"/>
</dbReference>
<dbReference type="InterPro" id="IPR019510">
    <property type="entry name" value="AKAP7-like_phosphoesterase"/>
</dbReference>
<dbReference type="Pfam" id="PF10469">
    <property type="entry name" value="AKAP7_NLS"/>
    <property type="match status" value="1"/>
</dbReference>
<keyword evidence="4" id="KW-1185">Reference proteome</keyword>